<dbReference type="HOGENOM" id="CLU_017227_0_0_14"/>
<dbReference type="Pfam" id="PF03305">
    <property type="entry name" value="Lipoprotein_X"/>
    <property type="match status" value="1"/>
</dbReference>
<evidence type="ECO:0000256" key="2">
    <source>
        <dbReference type="SAM" id="MobiDB-lite"/>
    </source>
</evidence>
<evidence type="ECO:0000313" key="5">
    <source>
        <dbReference type="Proteomes" id="UP000007756"/>
    </source>
</evidence>
<organism evidence="4 5">
    <name type="scientific">Mycoplasmoides pneumoniae (strain ATCC 15531 / DSM 23978 / CIP 103766 / NBRC 14401 / NCTC 10119 / FH)</name>
    <name type="common">Mycoplasma pneumoniae</name>
    <dbReference type="NCBI Taxonomy" id="722438"/>
    <lineage>
        <taxon>Bacteria</taxon>
        <taxon>Bacillati</taxon>
        <taxon>Mycoplasmatota</taxon>
        <taxon>Mycoplasmoidales</taxon>
        <taxon>Mycoplasmoidaceae</taxon>
        <taxon>Mycoplasmoides</taxon>
    </lineage>
</organism>
<dbReference type="PaxDb" id="722438-MPNE_0112"/>
<dbReference type="PATRIC" id="fig|722438.3.peg.102"/>
<dbReference type="eggNOG" id="COG1653">
    <property type="taxonomic scope" value="Bacteria"/>
</dbReference>
<feature type="region of interest" description="Disordered" evidence="2">
    <location>
        <begin position="446"/>
        <end position="468"/>
    </location>
</feature>
<evidence type="ECO:0000256" key="1">
    <source>
        <dbReference type="ARBA" id="ARBA00009031"/>
    </source>
</evidence>
<feature type="compositionally biased region" description="Basic and acidic residues" evidence="2">
    <location>
        <begin position="480"/>
        <end position="490"/>
    </location>
</feature>
<name>A0A0H3DM94_MYCPB</name>
<dbReference type="AlphaFoldDB" id="A0A0H3DM94"/>
<dbReference type="PROSITE" id="PS51257">
    <property type="entry name" value="PROKAR_LIPOPROTEIN"/>
    <property type="match status" value="1"/>
</dbReference>
<dbReference type="STRING" id="722438.F539_00550"/>
<evidence type="ECO:0000313" key="4">
    <source>
        <dbReference type="EMBL" id="ADK86890.1"/>
    </source>
</evidence>
<feature type="region of interest" description="Disordered" evidence="2">
    <location>
        <begin position="480"/>
        <end position="514"/>
    </location>
</feature>
<proteinExistence type="inferred from homology"/>
<comment type="similarity">
    <text evidence="1">Belongs to the MG185/MG260 family.</text>
</comment>
<dbReference type="InterPro" id="IPR004984">
    <property type="entry name" value="Mycoplasma_lipoprotein_cen_dom"/>
</dbReference>
<accession>A0A0H3DM94</accession>
<dbReference type="EMBL" id="CP002077">
    <property type="protein sequence ID" value="ADK86890.1"/>
    <property type="molecule type" value="Genomic_DNA"/>
</dbReference>
<reference evidence="4 5" key="1">
    <citation type="journal article" date="2010" name="Appl. Environ. Microbiol.">
        <title>Targeted chromosomal knockouts in Mycoplasma pneumoniae.</title>
        <authorList>
            <person name="Krishnakumar R."/>
            <person name="Assad-Garcia N."/>
            <person name="Benders G.A."/>
            <person name="Phan Q."/>
            <person name="Montague M.G."/>
            <person name="Glass J.I."/>
        </authorList>
    </citation>
    <scope>NUCLEOTIDE SEQUENCE [LARGE SCALE GENOMIC DNA]</scope>
    <source>
        <strain evidence="5">ATCC 15531 / DSM 22911 / NBRC 14401 / NCTC 10119 / FH</strain>
    </source>
</reference>
<dbReference type="KEGG" id="mpj:MPNE_0112"/>
<gene>
    <name evidence="4" type="ordered locus">MPNE_0112</name>
</gene>
<feature type="domain" description="Mycoplasma lipoprotein central" evidence="3">
    <location>
        <begin position="259"/>
        <end position="438"/>
    </location>
</feature>
<dbReference type="Proteomes" id="UP000007756">
    <property type="component" value="Chromosome"/>
</dbReference>
<sequence length="541" mass="59181">MQFKYGALIFSGFLGLSIVLASCGARGKFDQVDDGKIKLASSLTSRSASAALQKVVEKYNKVKGVNDYPIEITQIAGGYDGGRTDLQTRVSVKDKTSFYNMILNYPDLVSVLARNGMELPFDGVNVDKLSPNFLKFNERISGVAKKANYAIPISMSTDILILNAPVLHYILNSVKKNDGNTKVQVKAQSKDSQTKVKGTMEIGTDESTKNLWSDIQKKAGENGKATTEGTKKAAAKSTHLTLLTKSEQSTQGNNGASESDKKIEETWGTYSEVDGGLKNYTFKADVFDTWHGLIDFSTRVAKSFKNKVSDISTKKGTDIQGVLGLDSTPNALFTSVFAAGDSNFDNFFYKVKDGRADFSNFNENGTSYKNLEKVFNDYKKLTDSNGLFVNKGGSYTSNFQKFHQLAYSISSSSGYAYAFAGENSKRLKFNDDTFIEYPSFTQEIHAPGQSSQKEGGQQQSNSKDNGNLLGTFTIEAAKSKTKTEVKKTEDTQNQGKKAEGTPNQGKKAEGTENQGKTIFLYKTSIPNDKQDGVDAVLIKDK</sequence>
<feature type="compositionally biased region" description="Low complexity" evidence="2">
    <location>
        <begin position="448"/>
        <end position="460"/>
    </location>
</feature>
<protein>
    <recommendedName>
        <fullName evidence="3">Mycoplasma lipoprotein central domain-containing protein</fullName>
    </recommendedName>
</protein>
<evidence type="ECO:0000259" key="3">
    <source>
        <dbReference type="Pfam" id="PF03305"/>
    </source>
</evidence>